<dbReference type="Pfam" id="PF00389">
    <property type="entry name" value="2-Hacid_dh"/>
    <property type="match status" value="1"/>
</dbReference>
<dbReference type="SUPFAM" id="SSF52283">
    <property type="entry name" value="Formate/glycerate dehydrogenase catalytic domain-like"/>
    <property type="match status" value="1"/>
</dbReference>
<dbReference type="RefSeq" id="WP_065306112.1">
    <property type="nucleotide sequence ID" value="NZ_LOCQ01000035.1"/>
</dbReference>
<reference evidence="7 8" key="1">
    <citation type="submission" date="2016-04" db="EMBL/GenBank/DDBJ databases">
        <title>Draft genome sequence of Janthinobacterium psychrotolerans sp. nov., isolated from freshwater sediments in Denmark.</title>
        <authorList>
            <person name="Gong X."/>
            <person name="Skrivergaard S."/>
            <person name="Korsgaard B.S."/>
            <person name="Schreiber L."/>
            <person name="Marshall I.P."/>
            <person name="Finster K."/>
            <person name="Schramm A."/>
        </authorList>
    </citation>
    <scope>NUCLEOTIDE SEQUENCE [LARGE SCALE GENOMIC DNA]</scope>
    <source>
        <strain evidence="7 8">S3-2</strain>
    </source>
</reference>
<keyword evidence="8" id="KW-1185">Reference proteome</keyword>
<organism evidence="7 8">
    <name type="scientific">Janthinobacterium psychrotolerans</name>
    <dbReference type="NCBI Taxonomy" id="1747903"/>
    <lineage>
        <taxon>Bacteria</taxon>
        <taxon>Pseudomonadati</taxon>
        <taxon>Pseudomonadota</taxon>
        <taxon>Betaproteobacteria</taxon>
        <taxon>Burkholderiales</taxon>
        <taxon>Oxalobacteraceae</taxon>
        <taxon>Janthinobacterium</taxon>
    </lineage>
</organism>
<dbReference type="CDD" id="cd12169">
    <property type="entry name" value="PGDH_like_1"/>
    <property type="match status" value="1"/>
</dbReference>
<dbReference type="Pfam" id="PF02826">
    <property type="entry name" value="2-Hacid_dh_C"/>
    <property type="match status" value="1"/>
</dbReference>
<dbReference type="GO" id="GO:0004617">
    <property type="term" value="F:phosphoglycerate dehydrogenase activity"/>
    <property type="evidence" value="ECO:0007669"/>
    <property type="project" value="UniProtKB-EC"/>
</dbReference>
<sequence length="341" mass="36480">MKIAILDDYQDAVRGLDCFKLTAGHDVKVFSNTTRGLGQLAIRLAPFDALVLIRERSSFNRALLAKLPNLKLLSQTGKVSGHVDVAAATELGIAIAEGVGSPTAPAELTWALIMAAQRKIVPYGQHLKEGLWQMASLEPAHNTLGTALKGRTLGIWGYGKIGQLVAGYGRAFGMRVLVWGSEASRTAAVAAGDTAAASREDFFAQADVLSLHLRLSDKTRGLVTAQDLARMKPTSLFVNTSRAELVADGALEAALPQGHPGAAALDVFTDEPLPPTSALLRMPNVLATPHLGYVERDGYELYFSYALQNIADYAQGQCTRLLNPEVLAHARQLAFRNAGNP</sequence>
<evidence type="ECO:0000313" key="7">
    <source>
        <dbReference type="EMBL" id="OBV41325.1"/>
    </source>
</evidence>
<dbReference type="AlphaFoldDB" id="A0A1A7C978"/>
<dbReference type="SUPFAM" id="SSF51735">
    <property type="entry name" value="NAD(P)-binding Rossmann-fold domains"/>
    <property type="match status" value="1"/>
</dbReference>
<dbReference type="PANTHER" id="PTHR42789:SF1">
    <property type="entry name" value="D-ISOMER SPECIFIC 2-HYDROXYACID DEHYDROGENASE FAMILY PROTEIN (AFU_ORTHOLOGUE AFUA_6G10090)"/>
    <property type="match status" value="1"/>
</dbReference>
<evidence type="ECO:0000313" key="8">
    <source>
        <dbReference type="Proteomes" id="UP000092713"/>
    </source>
</evidence>
<evidence type="ECO:0000256" key="1">
    <source>
        <dbReference type="ARBA" id="ARBA00005854"/>
    </source>
</evidence>
<name>A0A1A7C978_9BURK</name>
<dbReference type="STRING" id="1747903.ASR47_102832"/>
<feature type="domain" description="D-isomer specific 2-hydroxyacid dehydrogenase NAD-binding" evidence="6">
    <location>
        <begin position="111"/>
        <end position="292"/>
    </location>
</feature>
<dbReference type="InterPro" id="IPR050857">
    <property type="entry name" value="D-2-hydroxyacid_DH"/>
</dbReference>
<feature type="domain" description="D-isomer specific 2-hydroxyacid dehydrogenase catalytic" evidence="5">
    <location>
        <begin position="23"/>
        <end position="318"/>
    </location>
</feature>
<comment type="caution">
    <text evidence="7">The sequence shown here is derived from an EMBL/GenBank/DDBJ whole genome shotgun (WGS) entry which is preliminary data.</text>
</comment>
<accession>A0A1A7C978</accession>
<evidence type="ECO:0000259" key="5">
    <source>
        <dbReference type="Pfam" id="PF00389"/>
    </source>
</evidence>
<protein>
    <submittedName>
        <fullName evidence="7">D-3-phosphoglycerate dehydrogenase</fullName>
        <ecNumber evidence="7">1.1.1.95</ecNumber>
    </submittedName>
</protein>
<dbReference type="InterPro" id="IPR006140">
    <property type="entry name" value="D-isomer_DH_NAD-bd"/>
</dbReference>
<dbReference type="Proteomes" id="UP000092713">
    <property type="component" value="Unassembled WGS sequence"/>
</dbReference>
<dbReference type="OrthoDB" id="9805416at2"/>
<dbReference type="Gene3D" id="3.40.50.720">
    <property type="entry name" value="NAD(P)-binding Rossmann-like Domain"/>
    <property type="match status" value="2"/>
</dbReference>
<dbReference type="InterPro" id="IPR036291">
    <property type="entry name" value="NAD(P)-bd_dom_sf"/>
</dbReference>
<gene>
    <name evidence="7" type="ORF">ASR47_102832</name>
</gene>
<evidence type="ECO:0000256" key="3">
    <source>
        <dbReference type="ARBA" id="ARBA00023027"/>
    </source>
</evidence>
<dbReference type="GO" id="GO:0051287">
    <property type="term" value="F:NAD binding"/>
    <property type="evidence" value="ECO:0007669"/>
    <property type="project" value="InterPro"/>
</dbReference>
<dbReference type="EMBL" id="LOCQ01000035">
    <property type="protein sequence ID" value="OBV41325.1"/>
    <property type="molecule type" value="Genomic_DNA"/>
</dbReference>
<comment type="similarity">
    <text evidence="1 4">Belongs to the D-isomer specific 2-hydroxyacid dehydrogenase family.</text>
</comment>
<dbReference type="PANTHER" id="PTHR42789">
    <property type="entry name" value="D-ISOMER SPECIFIC 2-HYDROXYACID DEHYDROGENASE FAMILY PROTEIN (AFU_ORTHOLOGUE AFUA_6G10090)"/>
    <property type="match status" value="1"/>
</dbReference>
<dbReference type="EC" id="1.1.1.95" evidence="7"/>
<proteinExistence type="inferred from homology"/>
<evidence type="ECO:0000256" key="4">
    <source>
        <dbReference type="RuleBase" id="RU003719"/>
    </source>
</evidence>
<keyword evidence="3" id="KW-0520">NAD</keyword>
<dbReference type="PATRIC" id="fig|1747903.4.peg.5003"/>
<evidence type="ECO:0000256" key="2">
    <source>
        <dbReference type="ARBA" id="ARBA00023002"/>
    </source>
</evidence>
<evidence type="ECO:0000259" key="6">
    <source>
        <dbReference type="Pfam" id="PF02826"/>
    </source>
</evidence>
<dbReference type="InterPro" id="IPR006139">
    <property type="entry name" value="D-isomer_2_OHA_DH_cat_dom"/>
</dbReference>
<keyword evidence="2 4" id="KW-0560">Oxidoreductase</keyword>